<feature type="signal peptide" evidence="1">
    <location>
        <begin position="1"/>
        <end position="25"/>
    </location>
</feature>
<dbReference type="Proteomes" id="UP000239833">
    <property type="component" value="Chromosome"/>
</dbReference>
<keyword evidence="1" id="KW-0732">Signal</keyword>
<reference evidence="3" key="1">
    <citation type="submission" date="2017-02" db="EMBL/GenBank/DDBJ databases">
        <title>Delineation of Paenibacillus larvae strains originating from foulbrood outbreaks.</title>
        <authorList>
            <person name="Beims H."/>
            <person name="Bunk B."/>
            <person name="Sproeer C."/>
            <person name="Mohr K.I."/>
            <person name="Pradella S."/>
            <person name="Guenther G."/>
            <person name="Rohde M."/>
            <person name="von der Ohe W."/>
            <person name="Steinert M."/>
        </authorList>
    </citation>
    <scope>NUCLEOTIDE SEQUENCE [LARGE SCALE GENOMIC DNA]</scope>
    <source>
        <strain evidence="3">Eric_III</strain>
    </source>
</reference>
<dbReference type="GeneID" id="64218843"/>
<dbReference type="EMBL" id="CP019655">
    <property type="protein sequence ID" value="AVF26283.1"/>
    <property type="molecule type" value="Genomic_DNA"/>
</dbReference>
<feature type="chain" id="PRO_5014837307" description="Stress protein" evidence="1">
    <location>
        <begin position="26"/>
        <end position="147"/>
    </location>
</feature>
<name>A0A2L1U030_9BACL</name>
<dbReference type="RefSeq" id="WP_077997477.1">
    <property type="nucleotide sequence ID" value="NZ_CP019655.1"/>
</dbReference>
<dbReference type="AlphaFoldDB" id="A0A2L1U030"/>
<sequence precursor="true">MKRACGIVSIILVLTLLSACGNKEASTKENKSKITTAQQLAEKFKQEGLEVGDISEIEEYNAASRTAKEGVRILIPSLGEDAGGRVFTFDSKKDLEKLKSYYDKLGKEAGFLYSHTYAKGDFLLQMNGKMKKDQFKKYQEVMEKVID</sequence>
<evidence type="ECO:0000256" key="1">
    <source>
        <dbReference type="SAM" id="SignalP"/>
    </source>
</evidence>
<accession>A0A2L1U030</accession>
<evidence type="ECO:0000313" key="3">
    <source>
        <dbReference type="Proteomes" id="UP000239833"/>
    </source>
</evidence>
<gene>
    <name evidence="2" type="ORF">ERICIII_02120</name>
</gene>
<evidence type="ECO:0008006" key="4">
    <source>
        <dbReference type="Google" id="ProtNLM"/>
    </source>
</evidence>
<protein>
    <recommendedName>
        <fullName evidence="4">Stress protein</fullName>
    </recommendedName>
</protein>
<dbReference type="PROSITE" id="PS51257">
    <property type="entry name" value="PROKAR_LIPOPROTEIN"/>
    <property type="match status" value="1"/>
</dbReference>
<proteinExistence type="predicted"/>
<evidence type="ECO:0000313" key="2">
    <source>
        <dbReference type="EMBL" id="AVF26283.1"/>
    </source>
</evidence>
<organism evidence="2 3">
    <name type="scientific">Paenibacillus larvae subsp. larvae</name>
    <dbReference type="NCBI Taxonomy" id="147375"/>
    <lineage>
        <taxon>Bacteria</taxon>
        <taxon>Bacillati</taxon>
        <taxon>Bacillota</taxon>
        <taxon>Bacilli</taxon>
        <taxon>Bacillales</taxon>
        <taxon>Paenibacillaceae</taxon>
        <taxon>Paenibacillus</taxon>
    </lineage>
</organism>